<dbReference type="GO" id="GO:0004739">
    <property type="term" value="F:pyruvate dehydrogenase (acetyl-transferring) activity"/>
    <property type="evidence" value="ECO:0007669"/>
    <property type="project" value="UniProtKB-UniRule"/>
</dbReference>
<dbReference type="InterPro" id="IPR001017">
    <property type="entry name" value="DH_E1"/>
</dbReference>
<comment type="cofactor">
    <cofactor evidence="1 7">
        <name>thiamine diphosphate</name>
        <dbReference type="ChEBI" id="CHEBI:58937"/>
    </cofactor>
</comment>
<evidence type="ECO:0000256" key="6">
    <source>
        <dbReference type="ARBA" id="ARBA00023317"/>
    </source>
</evidence>
<keyword evidence="6 7" id="KW-0670">Pyruvate</keyword>
<proteinExistence type="predicted"/>
<dbReference type="EC" id="1.2.4.1" evidence="2 7"/>
<evidence type="ECO:0000259" key="9">
    <source>
        <dbReference type="Pfam" id="PF00676"/>
    </source>
</evidence>
<dbReference type="PANTHER" id="PTHR11516:SF60">
    <property type="entry name" value="PYRUVATE DEHYDROGENASE E1 COMPONENT SUBUNIT ALPHA"/>
    <property type="match status" value="1"/>
</dbReference>
<dbReference type="AlphaFoldDB" id="A0A0M8K5H1"/>
<evidence type="ECO:0000256" key="2">
    <source>
        <dbReference type="ARBA" id="ARBA00012281"/>
    </source>
</evidence>
<dbReference type="EMBL" id="BBZA01000032">
    <property type="protein sequence ID" value="GAP62113.1"/>
    <property type="molecule type" value="Genomic_DNA"/>
</dbReference>
<evidence type="ECO:0000256" key="5">
    <source>
        <dbReference type="ARBA" id="ARBA00023052"/>
    </source>
</evidence>
<dbReference type="CDD" id="cd02000">
    <property type="entry name" value="TPP_E1_PDC_ADC_BCADC"/>
    <property type="match status" value="1"/>
</dbReference>
<evidence type="ECO:0000256" key="1">
    <source>
        <dbReference type="ARBA" id="ARBA00001964"/>
    </source>
</evidence>
<dbReference type="PANTHER" id="PTHR11516">
    <property type="entry name" value="PYRUVATE DEHYDROGENASE E1 COMPONENT, ALPHA SUBUNIT BACTERIAL AND ORGANELLAR"/>
    <property type="match status" value="1"/>
</dbReference>
<dbReference type="InterPro" id="IPR029061">
    <property type="entry name" value="THDP-binding"/>
</dbReference>
<dbReference type="STRING" id="872965.SE16_03175"/>
<dbReference type="InParanoid" id="A0A0M8K5H1"/>
<keyword evidence="5 7" id="KW-0786">Thiamine pyrophosphate</keyword>
<feature type="domain" description="Dehydrogenase E1 component" evidence="9">
    <location>
        <begin position="26"/>
        <end position="322"/>
    </location>
</feature>
<feature type="transmembrane region" description="Helical" evidence="8">
    <location>
        <begin position="122"/>
        <end position="142"/>
    </location>
</feature>
<comment type="subunit">
    <text evidence="7">Heterodimer of an alpha and a beta chain.</text>
</comment>
<evidence type="ECO:0000256" key="7">
    <source>
        <dbReference type="RuleBase" id="RU361139"/>
    </source>
</evidence>
<dbReference type="Gene3D" id="3.40.50.970">
    <property type="match status" value="1"/>
</dbReference>
<protein>
    <recommendedName>
        <fullName evidence="3 7">Pyruvate dehydrogenase E1 component subunit alpha</fullName>
        <ecNumber evidence="2 7">1.2.4.1</ecNumber>
    </recommendedName>
</protein>
<evidence type="ECO:0000313" key="12">
    <source>
        <dbReference type="Proteomes" id="UP000037784"/>
    </source>
</evidence>
<evidence type="ECO:0000313" key="13">
    <source>
        <dbReference type="Proteomes" id="UP000050502"/>
    </source>
</evidence>
<dbReference type="Pfam" id="PF00676">
    <property type="entry name" value="E1_dh"/>
    <property type="match status" value="1"/>
</dbReference>
<comment type="function">
    <text evidence="7">The pyruvate dehydrogenase complex catalyzes the overall conversion of pyruvate to acetyl-CoA and CO(2).</text>
</comment>
<reference evidence="11 13" key="2">
    <citation type="submission" date="2015-07" db="EMBL/GenBank/DDBJ databases">
        <title>Whole genome sequence of Ardenticatena maritima DSM 23922.</title>
        <authorList>
            <person name="Hemp J."/>
            <person name="Ward L.M."/>
            <person name="Pace L.A."/>
            <person name="Fischer W.W."/>
        </authorList>
    </citation>
    <scope>NUCLEOTIDE SEQUENCE [LARGE SCALE GENOMIC DNA]</scope>
    <source>
        <strain evidence="11 13">110S</strain>
    </source>
</reference>
<dbReference type="SUPFAM" id="SSF52518">
    <property type="entry name" value="Thiamin diphosphate-binding fold (THDP-binding)"/>
    <property type="match status" value="1"/>
</dbReference>
<keyword evidence="4 7" id="KW-0560">Oxidoreductase</keyword>
<keyword evidence="8" id="KW-0812">Transmembrane</keyword>
<gene>
    <name evidence="7" type="primary">pdhA</name>
    <name evidence="10" type="ORF">ARMA_0536</name>
    <name evidence="11" type="ORF">SE16_03175</name>
</gene>
<evidence type="ECO:0000313" key="10">
    <source>
        <dbReference type="EMBL" id="GAP62113.1"/>
    </source>
</evidence>
<dbReference type="Proteomes" id="UP000037784">
    <property type="component" value="Unassembled WGS sequence"/>
</dbReference>
<dbReference type="Proteomes" id="UP000050502">
    <property type="component" value="Unassembled WGS sequence"/>
</dbReference>
<sequence>MPRKTKKQEVVVPASLDEARLLAMYRQMVLIRRIEEEAAEAYQRGLIGGFLHLYIGEEATAVGSINALRDDDNIVVHYRDHGHALARGCTAREVMAELMGKVTGLSKGKGGSMHMAKRERRLWGGYAIVAAQLSLAAGIALADQYAGEDRVTICYFGDGATNNGYFHESLNLSAVWKLPVIWVCENNNYGMGTRVDRASAVTEMYRKACAYDIPAEQVDGQNVLDVFEVTQRAAEHVRSGNGPYFIEARTYRYRGHSMGDPERYRSKEEVEEWLKNDPIRRFANILLSLGVEQERLDAIHAEVEEEVQDAVRFAEESPEPPLEVLYEDVYANPPAGDPFIL</sequence>
<keyword evidence="12" id="KW-1185">Reference proteome</keyword>
<keyword evidence="8" id="KW-1133">Transmembrane helix</keyword>
<dbReference type="InterPro" id="IPR017597">
    <property type="entry name" value="Pyrv_DH_E1_asu_subgrp-y"/>
</dbReference>
<dbReference type="PATRIC" id="fig|872965.6.peg.593"/>
<dbReference type="EMBL" id="LGKN01000003">
    <property type="protein sequence ID" value="KPL89456.1"/>
    <property type="molecule type" value="Genomic_DNA"/>
</dbReference>
<dbReference type="InterPro" id="IPR050642">
    <property type="entry name" value="PDH_E1_Alpha_Subunit"/>
</dbReference>
<dbReference type="RefSeq" id="WP_054492034.1">
    <property type="nucleotide sequence ID" value="NZ_BBZA01000032.1"/>
</dbReference>
<keyword evidence="8" id="KW-0472">Membrane</keyword>
<reference evidence="10 12" key="1">
    <citation type="journal article" date="2015" name="Genome Announc.">
        <title>Draft Genome Sequence of a Heterotrophic Facultative Anaerobic Thermophilic Bacterium, Ardenticatena maritima Strain 110ST.</title>
        <authorList>
            <person name="Kawaichi S."/>
            <person name="Yoshida T."/>
            <person name="Sako Y."/>
            <person name="Nakamura R."/>
        </authorList>
    </citation>
    <scope>NUCLEOTIDE SEQUENCE [LARGE SCALE GENOMIC DNA]</scope>
    <source>
        <strain evidence="10 12">110S</strain>
    </source>
</reference>
<dbReference type="NCBIfam" id="TIGR03182">
    <property type="entry name" value="PDH_E1_alph_y"/>
    <property type="match status" value="1"/>
</dbReference>
<dbReference type="FunFam" id="3.40.50.970:FF:000013">
    <property type="entry name" value="Pyruvate dehydrogenase E1 component subunit alpha"/>
    <property type="match status" value="1"/>
</dbReference>
<evidence type="ECO:0000256" key="3">
    <source>
        <dbReference type="ARBA" id="ARBA00014159"/>
    </source>
</evidence>
<reference evidence="12" key="3">
    <citation type="submission" date="2015-08" db="EMBL/GenBank/DDBJ databases">
        <title>Draft Genome Sequence of a Heterotrophic Facultative Anaerobic Bacterium Ardenticatena maritima Strain 110S.</title>
        <authorList>
            <person name="Kawaichi S."/>
            <person name="Yoshida T."/>
            <person name="Sako Y."/>
            <person name="Nakamura R."/>
        </authorList>
    </citation>
    <scope>NUCLEOTIDE SEQUENCE [LARGE SCALE GENOMIC DNA]</scope>
    <source>
        <strain evidence="12">110S</strain>
    </source>
</reference>
<comment type="caution">
    <text evidence="10">The sequence shown here is derived from an EMBL/GenBank/DDBJ whole genome shotgun (WGS) entry which is preliminary data.</text>
</comment>
<dbReference type="OrthoDB" id="9766715at2"/>
<comment type="catalytic activity">
    <reaction evidence="7">
        <text>N(6)-[(R)-lipoyl]-L-lysyl-[protein] + pyruvate + H(+) = N(6)-[(R)-S(8)-acetyldihydrolipoyl]-L-lysyl-[protein] + CO2</text>
        <dbReference type="Rhea" id="RHEA:19189"/>
        <dbReference type="Rhea" id="RHEA-COMP:10474"/>
        <dbReference type="Rhea" id="RHEA-COMP:10478"/>
        <dbReference type="ChEBI" id="CHEBI:15361"/>
        <dbReference type="ChEBI" id="CHEBI:15378"/>
        <dbReference type="ChEBI" id="CHEBI:16526"/>
        <dbReference type="ChEBI" id="CHEBI:83099"/>
        <dbReference type="ChEBI" id="CHEBI:83111"/>
        <dbReference type="EC" id="1.2.4.1"/>
    </reaction>
</comment>
<evidence type="ECO:0000256" key="4">
    <source>
        <dbReference type="ARBA" id="ARBA00023002"/>
    </source>
</evidence>
<evidence type="ECO:0000256" key="8">
    <source>
        <dbReference type="SAM" id="Phobius"/>
    </source>
</evidence>
<accession>A0A0M8K5H1</accession>
<dbReference type="FunCoup" id="A0A0M8K5H1">
    <property type="interactions" value="350"/>
</dbReference>
<evidence type="ECO:0000313" key="11">
    <source>
        <dbReference type="EMBL" id="KPL89456.1"/>
    </source>
</evidence>
<organism evidence="10 12">
    <name type="scientific">Ardenticatena maritima</name>
    <dbReference type="NCBI Taxonomy" id="872965"/>
    <lineage>
        <taxon>Bacteria</taxon>
        <taxon>Bacillati</taxon>
        <taxon>Chloroflexota</taxon>
        <taxon>Ardenticatenia</taxon>
        <taxon>Ardenticatenales</taxon>
        <taxon>Ardenticatenaceae</taxon>
        <taxon>Ardenticatena</taxon>
    </lineage>
</organism>
<name>A0A0M8K5H1_9CHLR</name>
<dbReference type="GO" id="GO:0006086">
    <property type="term" value="P:pyruvate decarboxylation to acetyl-CoA"/>
    <property type="evidence" value="ECO:0007669"/>
    <property type="project" value="InterPro"/>
</dbReference>